<gene>
    <name evidence="11" type="primary">gph</name>
    <name evidence="11" type="ORF">GU927_012845</name>
</gene>
<feature type="active site" description="Nucleophile" evidence="10">
    <location>
        <position position="11"/>
    </location>
</feature>
<comment type="caution">
    <text evidence="11">The sequence shown here is derived from an EMBL/GenBank/DDBJ whole genome shotgun (WGS) entry which is preliminary data.</text>
</comment>
<evidence type="ECO:0000256" key="8">
    <source>
        <dbReference type="ARBA" id="ARBA00022842"/>
    </source>
</evidence>
<evidence type="ECO:0000313" key="11">
    <source>
        <dbReference type="EMBL" id="MBU9698732.1"/>
    </source>
</evidence>
<dbReference type="Pfam" id="PF13419">
    <property type="entry name" value="HAD_2"/>
    <property type="match status" value="1"/>
</dbReference>
<evidence type="ECO:0000256" key="2">
    <source>
        <dbReference type="ARBA" id="ARBA00001946"/>
    </source>
</evidence>
<dbReference type="InterPro" id="IPR050155">
    <property type="entry name" value="HAD-like_hydrolase_sf"/>
</dbReference>
<evidence type="ECO:0000256" key="6">
    <source>
        <dbReference type="ARBA" id="ARBA00022723"/>
    </source>
</evidence>
<dbReference type="InterPro" id="IPR006439">
    <property type="entry name" value="HAD-SF_hydro_IA"/>
</dbReference>
<evidence type="ECO:0000256" key="5">
    <source>
        <dbReference type="ARBA" id="ARBA00013078"/>
    </source>
</evidence>
<dbReference type="SFLD" id="SFLDS00003">
    <property type="entry name" value="Haloacid_Dehalogenase"/>
    <property type="match status" value="1"/>
</dbReference>
<dbReference type="InterPro" id="IPR041492">
    <property type="entry name" value="HAD_2"/>
</dbReference>
<comment type="similarity">
    <text evidence="4 10">Belongs to the HAD-like hydrolase superfamily. CbbY/CbbZ/Gph/YieH family.</text>
</comment>
<reference evidence="11 12" key="1">
    <citation type="submission" date="2021-06" db="EMBL/GenBank/DDBJ databases">
        <title>Rhodobacteraceae bacterium strain HSP-20.</title>
        <authorList>
            <person name="Chen W.-M."/>
        </authorList>
    </citation>
    <scope>NUCLEOTIDE SEQUENCE [LARGE SCALE GENOMIC DNA]</scope>
    <source>
        <strain evidence="11 12">HSP-20</strain>
    </source>
</reference>
<organism evidence="11 12">
    <name type="scientific">Paragemmobacter amnigenus</name>
    <dbReference type="NCBI Taxonomy" id="2852097"/>
    <lineage>
        <taxon>Bacteria</taxon>
        <taxon>Pseudomonadati</taxon>
        <taxon>Pseudomonadota</taxon>
        <taxon>Alphaproteobacteria</taxon>
        <taxon>Rhodobacterales</taxon>
        <taxon>Paracoccaceae</taxon>
        <taxon>Paragemmobacter</taxon>
    </lineage>
</organism>
<comment type="catalytic activity">
    <reaction evidence="1 10">
        <text>2-phosphoglycolate + H2O = glycolate + phosphate</text>
        <dbReference type="Rhea" id="RHEA:14369"/>
        <dbReference type="ChEBI" id="CHEBI:15377"/>
        <dbReference type="ChEBI" id="CHEBI:29805"/>
        <dbReference type="ChEBI" id="CHEBI:43474"/>
        <dbReference type="ChEBI" id="CHEBI:58033"/>
        <dbReference type="EC" id="3.1.3.18"/>
    </reaction>
</comment>
<keyword evidence="7 10" id="KW-0378">Hydrolase</keyword>
<comment type="pathway">
    <text evidence="3 10">Organic acid metabolism; glycolate biosynthesis; glycolate from 2-phosphoglycolate: step 1/1.</text>
</comment>
<proteinExistence type="inferred from homology"/>
<keyword evidence="9 10" id="KW-0119">Carbohydrate metabolism</keyword>
<name>A0ABS6J5F4_9RHOB</name>
<evidence type="ECO:0000256" key="4">
    <source>
        <dbReference type="ARBA" id="ARBA00006171"/>
    </source>
</evidence>
<protein>
    <recommendedName>
        <fullName evidence="5 10">Phosphoglycolate phosphatase</fullName>
        <shortName evidence="10">PGP</shortName>
        <shortName evidence="10">PGPase</shortName>
        <ecNumber evidence="5 10">3.1.3.18</ecNumber>
    </recommendedName>
</protein>
<evidence type="ECO:0000256" key="7">
    <source>
        <dbReference type="ARBA" id="ARBA00022801"/>
    </source>
</evidence>
<dbReference type="SFLD" id="SFLDG01135">
    <property type="entry name" value="C1.5.6:_HAD__Beta-PGM__Phospha"/>
    <property type="match status" value="1"/>
</dbReference>
<dbReference type="Gene3D" id="3.40.50.1000">
    <property type="entry name" value="HAD superfamily/HAD-like"/>
    <property type="match status" value="1"/>
</dbReference>
<dbReference type="EC" id="3.1.3.18" evidence="5 10"/>
<accession>A0ABS6J5F4</accession>
<evidence type="ECO:0000256" key="10">
    <source>
        <dbReference type="HAMAP-Rule" id="MF_00495"/>
    </source>
</evidence>
<dbReference type="HAMAP" id="MF_00495">
    <property type="entry name" value="GPH_hydrolase_bact"/>
    <property type="match status" value="1"/>
</dbReference>
<dbReference type="NCBIfam" id="TIGR01549">
    <property type="entry name" value="HAD-SF-IA-v1"/>
    <property type="match status" value="1"/>
</dbReference>
<keyword evidence="6 10" id="KW-0479">Metal-binding</keyword>
<dbReference type="Gene3D" id="1.10.150.240">
    <property type="entry name" value="Putative phosphatase, domain 2"/>
    <property type="match status" value="1"/>
</dbReference>
<dbReference type="NCBIfam" id="TIGR01449">
    <property type="entry name" value="PGP_bact"/>
    <property type="match status" value="1"/>
</dbReference>
<dbReference type="RefSeq" id="WP_161762847.1">
    <property type="nucleotide sequence ID" value="NZ_JAAATX020000008.1"/>
</dbReference>
<dbReference type="SUPFAM" id="SSF56784">
    <property type="entry name" value="HAD-like"/>
    <property type="match status" value="1"/>
</dbReference>
<feature type="binding site" evidence="10">
    <location>
        <position position="172"/>
    </location>
    <ligand>
        <name>Mg(2+)</name>
        <dbReference type="ChEBI" id="CHEBI:18420"/>
    </ligand>
</feature>
<dbReference type="PANTHER" id="PTHR43434">
    <property type="entry name" value="PHOSPHOGLYCOLATE PHOSPHATASE"/>
    <property type="match status" value="1"/>
</dbReference>
<evidence type="ECO:0000256" key="3">
    <source>
        <dbReference type="ARBA" id="ARBA00004818"/>
    </source>
</evidence>
<dbReference type="InterPro" id="IPR036412">
    <property type="entry name" value="HAD-like_sf"/>
</dbReference>
<evidence type="ECO:0000313" key="12">
    <source>
        <dbReference type="Proteomes" id="UP000731907"/>
    </source>
</evidence>
<dbReference type="PANTHER" id="PTHR43434:SF1">
    <property type="entry name" value="PHOSPHOGLYCOLATE PHOSPHATASE"/>
    <property type="match status" value="1"/>
</dbReference>
<dbReference type="InterPro" id="IPR023198">
    <property type="entry name" value="PGP-like_dom2"/>
</dbReference>
<comment type="cofactor">
    <cofactor evidence="2 10">
        <name>Mg(2+)</name>
        <dbReference type="ChEBI" id="CHEBI:18420"/>
    </cofactor>
</comment>
<dbReference type="GO" id="GO:0008967">
    <property type="term" value="F:phosphoglycolate phosphatase activity"/>
    <property type="evidence" value="ECO:0007669"/>
    <property type="project" value="UniProtKB-EC"/>
</dbReference>
<evidence type="ECO:0000256" key="1">
    <source>
        <dbReference type="ARBA" id="ARBA00000830"/>
    </source>
</evidence>
<dbReference type="Proteomes" id="UP000731907">
    <property type="component" value="Unassembled WGS sequence"/>
</dbReference>
<keyword evidence="12" id="KW-1185">Reference proteome</keyword>
<dbReference type="PRINTS" id="PR00413">
    <property type="entry name" value="HADHALOGNASE"/>
</dbReference>
<sequence>MREERGTVIFDLDGTLVDSAPDLADALDTLLFERGLEPLGLDHVRGLIGHGVAELVRKGLAVRGVRLAEEDQSQAVQRFLQHYTKHLSRRSRPYSGVVKGLRELRQAGWRLVVCTNKLEASARGLLADLDLLSGFALVAGPDTFGVAKPDPDHLLRCLPAGHAAGGVVMVGDSVVDVRAAQAAGLPVIAVRWGYGGAALGESAPDAFAEDFDEVMALIPRLAAGAARPRVEDPGDV</sequence>
<dbReference type="InterPro" id="IPR023214">
    <property type="entry name" value="HAD_sf"/>
</dbReference>
<dbReference type="SFLD" id="SFLDG01129">
    <property type="entry name" value="C1.5:_HAD__Beta-PGM__Phosphata"/>
    <property type="match status" value="1"/>
</dbReference>
<keyword evidence="8 10" id="KW-0460">Magnesium</keyword>
<feature type="binding site" evidence="10">
    <location>
        <position position="13"/>
    </location>
    <ligand>
        <name>Mg(2+)</name>
        <dbReference type="ChEBI" id="CHEBI:18420"/>
    </ligand>
</feature>
<dbReference type="EMBL" id="JAAATX020000008">
    <property type="protein sequence ID" value="MBU9698732.1"/>
    <property type="molecule type" value="Genomic_DNA"/>
</dbReference>
<comment type="function">
    <text evidence="10">Specifically catalyzes the dephosphorylation of 2-phosphoglycolate. Is involved in the dissimilation of the intracellular 2-phosphoglycolate formed during the DNA repair of 3'-phosphoglycolate ends, a major class of DNA lesions induced by oxidative stress.</text>
</comment>
<dbReference type="InterPro" id="IPR037512">
    <property type="entry name" value="PGPase_prok"/>
</dbReference>
<feature type="binding site" evidence="10">
    <location>
        <position position="11"/>
    </location>
    <ligand>
        <name>Mg(2+)</name>
        <dbReference type="ChEBI" id="CHEBI:18420"/>
    </ligand>
</feature>
<evidence type="ECO:0000256" key="9">
    <source>
        <dbReference type="ARBA" id="ARBA00023277"/>
    </source>
</evidence>